<organism evidence="1 2">
    <name type="scientific">Melastoma candidum</name>
    <dbReference type="NCBI Taxonomy" id="119954"/>
    <lineage>
        <taxon>Eukaryota</taxon>
        <taxon>Viridiplantae</taxon>
        <taxon>Streptophyta</taxon>
        <taxon>Embryophyta</taxon>
        <taxon>Tracheophyta</taxon>
        <taxon>Spermatophyta</taxon>
        <taxon>Magnoliopsida</taxon>
        <taxon>eudicotyledons</taxon>
        <taxon>Gunneridae</taxon>
        <taxon>Pentapetalae</taxon>
        <taxon>rosids</taxon>
        <taxon>malvids</taxon>
        <taxon>Myrtales</taxon>
        <taxon>Melastomataceae</taxon>
        <taxon>Melastomatoideae</taxon>
        <taxon>Melastomateae</taxon>
        <taxon>Melastoma</taxon>
    </lineage>
</organism>
<dbReference type="EMBL" id="CM042888">
    <property type="protein sequence ID" value="KAI4325523.1"/>
    <property type="molecule type" value="Genomic_DNA"/>
</dbReference>
<proteinExistence type="predicted"/>
<reference evidence="2" key="1">
    <citation type="journal article" date="2023" name="Front. Plant Sci.">
        <title>Chromosomal-level genome assembly of Melastoma candidum provides insights into trichome evolution.</title>
        <authorList>
            <person name="Zhong Y."/>
            <person name="Wu W."/>
            <person name="Sun C."/>
            <person name="Zou P."/>
            <person name="Liu Y."/>
            <person name="Dai S."/>
            <person name="Zhou R."/>
        </authorList>
    </citation>
    <scope>NUCLEOTIDE SEQUENCE [LARGE SCALE GENOMIC DNA]</scope>
</reference>
<protein>
    <submittedName>
        <fullName evidence="1">Uncharacterized protein</fullName>
    </submittedName>
</protein>
<dbReference type="Proteomes" id="UP001057402">
    <property type="component" value="Chromosome 9"/>
</dbReference>
<accession>A0ACB9MN31</accession>
<keyword evidence="2" id="KW-1185">Reference proteome</keyword>
<name>A0ACB9MN31_9MYRT</name>
<evidence type="ECO:0000313" key="2">
    <source>
        <dbReference type="Proteomes" id="UP001057402"/>
    </source>
</evidence>
<sequence>MANPSVGTKFVSVNLNKSYGQQHGQGHYHHHHNGGSGFHGISYGGRARGVGGGGYGGGMVGLSQPWSSQKAGSKLSVPPPLNLPSLRKEHEKFDVLGSRGGVGASGISGGGMRPGASGIGWTKPALGTGHHNNDKVVPDTDEKGRVGGNLMHGAVSRTDLGVNASTVYMPPSARLSGGPPGPGYTPVVEKAAVLRGEDFPSLQAAVPVAANAQHKAKDSLSKKQDQAASEEVGNDEGKMRLPSSTLVDMHPQVQSSHDGLANGDESRVSDQNKKRDEFFSGPFPIVRLNPRSDWADDERDTGLGLIDRGRDPVYTYWDGDFDVPRASYLPPKPGSSSLSRWGQRDDDTAKSSNSEVHKPDTCHHNRNGRAASREGKDGNTWRSSSVLPKQGFNHQDLRGNGNGPMGRSSPYGTEMKRDNKYAVSAFLDGATDDFGRRGYANIPVQQPWNTSGSLGRRAKECNYRDHNVSEHTRYNGNILKSNSAQSSSFGSRGPSSKDPLLDIARNTERRNFTKIEKSYMEESFLKDFDHGPDPLAVSLAGVVKRKKDTMKSEEVYDPVRESFEAELERVQKLQEQERQRMIEEQERVFELARREEEERARRAREQEELQRKLEEEEREAELRAEHERQDALRRAEEQRIAREEEKQRILMEEERRKQAARQKLLELEERIARRQAGVALAGSSSSDNDSRVVFLLNEKDDARVAEACGWEDSEKMVERLTSASSDSSSQNRPYDTAGNATLRERGKLSNSWRRDPSFPTVSSSNFGLSEQDISYSGTRRDPSFKGGYNVSGYASSRNNPKGGFPEHQMEQPRLQRGNLGNGNHFNRNTEVDTEYNGNFVERHGGNVDWGQGQSLANLYSPSSEHIPQVAEADGSYSFGRSRYSMRQPRVLPPPTLSSMRKNSYRGEVEHPGPSAVEGSERHFASTRRIEMTVSTNNDNNHREYAERNSNEIESEIIVEPTGNQEAMIRCDSQSSLSVSSAPDSPVHLSHDDPDESGGYPEKSSGGDMELVLSGNGVVLMQVSSAQENVDVSGSAYSGDEGGWSMEKDELVQEQEEYDENGEFYQEGEAQDGNEDTMDDNQEFDDIRVENTSSPDNLVVGFDEGVEAPIPNDEVERNSGTELVDYAVPLRSISNVETHLGFGGDGGHEMVEQQFDSSNKSTIPPLPKMLQKTEKDMDKSVIDVDNKAVEPATSKTLDNSEVSSFSISVSLASHSSGDPILPSAPAVPAQTEIPVNLKFGLFSGPPLVPSPVPAIQIGSIQMPLHLHSHVLSSPSTMQQSQTPIFQFGQLRYSSPVSPGVIPWASHSLSFLHSNGSVNFSFNQHQDVPSTAQAPRAQNSATINAGSQAVEKPPSLVPRESISHEGDIIKKSSAASALGERSQDIMQDGGLEHSLTIGSNTLPSHPVQEQGRQNKGSRNDRIASTYRKQEGQASSGAPVTSREEKDVAGLGVNGSLNSRRFKQYIYRVKNASFQPSHPDTDSSDPNLSGYNRRLRRSVKRTEFRVRETGEVRRSGIIGSITNIDDRTNATGRRTSRSWSAIAIIPSKLPKGGTESDILSSCATLTHKSDSIGGNSMRSSKEMTGNVHMSIQPLLLEQQSRSNTHEEDIDANLECGVVCIFEQPGIEVPSAEDDFIEVRSKRQMLHDKREQREKEIKAQSQIAKVPRKHRILQSAYLSSGSERNTSIRSGGTSKSVNTEIPASKTSVAQSLPPIGTPTVKNDAQANSSSQKIKSARTGSRSLISENLQSDVMFDGTNKVNDNVESLDSWRNSGISQQVQVMQLTQSQLDEAMKPAEFDRVASAGDHNIAVTEPIMASSSVLTKDKSFSSAASPINSLLAGEKIQFGAVTSPTVLPSSRHSVSHGIGPPGPLSDVQMLQKHPTADNDRSIFFDKEKNSSESCPHSEDCEAEAEAAASAGAVAAISSDEITGNDLSIGTIVVSDTKTFGPTEIGGIATGIARDQRLAAQSRTEEPLNVSLPADLSIDTPPISLWQPLTGSNTSSQMLSHFPGGPPSNYPFYELNPLLGSPILAFGPNEESGASQQASSVHSGLDSFYGPPAGVTGPFISPGGIHRGPPNMVVYNHFAPVGQFGPVGLSFMGTTFIPSGRQLDWKHNPVPSPTVVDGDMKNMNVGPSQRNVANMTPPVQPLAPGSPLLPMAAAIFDAPPFQSSPDMSVSARRPHIPCAQLQAASVGMPMQQQGGVPPQFRNGHSIDQSLSARRFSETHTSTPDGARTSAADATANRFPDKLALLDPASTSSAVSIPNVAVQSSSSNASGNAGNIDLQSTDNKVSGSVTDSTRLKIHPSHHKGGFAQNNVSFSSFNKGVLILRKGANWRIEEVDSTAGTILWVLKRASLLQR</sequence>
<comment type="caution">
    <text evidence="1">The sequence shown here is derived from an EMBL/GenBank/DDBJ whole genome shotgun (WGS) entry which is preliminary data.</text>
</comment>
<evidence type="ECO:0000313" key="1">
    <source>
        <dbReference type="EMBL" id="KAI4325523.1"/>
    </source>
</evidence>
<gene>
    <name evidence="1" type="ORF">MLD38_030911</name>
</gene>